<evidence type="ECO:0008006" key="3">
    <source>
        <dbReference type="Google" id="ProtNLM"/>
    </source>
</evidence>
<name>A0AAV8USA9_9RHOD</name>
<dbReference type="PANTHER" id="PTHR35115">
    <property type="entry name" value="CYCLIN DELTA-3"/>
    <property type="match status" value="1"/>
</dbReference>
<dbReference type="EMBL" id="JAMWBK010000006">
    <property type="protein sequence ID" value="KAJ8904157.1"/>
    <property type="molecule type" value="Genomic_DNA"/>
</dbReference>
<reference evidence="1 2" key="1">
    <citation type="journal article" date="2023" name="Nat. Commun.">
        <title>Origin of minicircular mitochondrial genomes in red algae.</title>
        <authorList>
            <person name="Lee Y."/>
            <person name="Cho C.H."/>
            <person name="Lee Y.M."/>
            <person name="Park S.I."/>
            <person name="Yang J.H."/>
            <person name="West J.A."/>
            <person name="Bhattacharya D."/>
            <person name="Yoon H.S."/>
        </authorList>
    </citation>
    <scope>NUCLEOTIDE SEQUENCE [LARGE SCALE GENOMIC DNA]</scope>
    <source>
        <strain evidence="1 2">CCMP1338</strain>
        <tissue evidence="1">Whole cell</tissue>
    </source>
</reference>
<gene>
    <name evidence="1" type="ORF">NDN08_000684</name>
</gene>
<dbReference type="PANTHER" id="PTHR35115:SF1">
    <property type="entry name" value="PROTEIN IN CHLOROPLAST ATPASE BIOGENESIS, CHLOROPLASTIC"/>
    <property type="match status" value="1"/>
</dbReference>
<protein>
    <recommendedName>
        <fullName evidence="3">Selenoprotein O</fullName>
    </recommendedName>
</protein>
<keyword evidence="2" id="KW-1185">Reference proteome</keyword>
<sequence length="327" mass="36248">MVGFVGVGISGGRCRLQRQDRTALCASNEAIFSEYLEIVANLKAPKYLRSLLDVLEAKGEKIGDPSKRAGLHPFLIPISSDEEGTTGFLRWPTPPPDMEVPIVRNAKGEMGLTLLSTGAENFIKRHMAELDSAAKPADVSVPEELQIGEGEVESLGFGLERYIILKIGPFPDIYEGLTRFHEIKGDTQSALVCAERSGVAFPGWARGHCFHSRLLQRFNRNSEARDAARYALQLPLWTLGDNLQEMGQIAGYQDETSLRKIFKRLAEDMRENEIKDGKPKEQVALDRAAYLMDYTYAAGGSWDEIKDELAALYNEGMVTDSASFLKS</sequence>
<accession>A0AAV8USA9</accession>
<dbReference type="AlphaFoldDB" id="A0AAV8USA9"/>
<comment type="caution">
    <text evidence="1">The sequence shown here is derived from an EMBL/GenBank/DDBJ whole genome shotgun (WGS) entry which is preliminary data.</text>
</comment>
<evidence type="ECO:0000313" key="2">
    <source>
        <dbReference type="Proteomes" id="UP001157974"/>
    </source>
</evidence>
<proteinExistence type="predicted"/>
<dbReference type="InterPro" id="IPR045287">
    <property type="entry name" value="PAB"/>
</dbReference>
<organism evidence="1 2">
    <name type="scientific">Rhodosorus marinus</name>
    <dbReference type="NCBI Taxonomy" id="101924"/>
    <lineage>
        <taxon>Eukaryota</taxon>
        <taxon>Rhodophyta</taxon>
        <taxon>Stylonematophyceae</taxon>
        <taxon>Stylonematales</taxon>
        <taxon>Stylonemataceae</taxon>
        <taxon>Rhodosorus</taxon>
    </lineage>
</organism>
<dbReference type="Proteomes" id="UP001157974">
    <property type="component" value="Unassembled WGS sequence"/>
</dbReference>
<evidence type="ECO:0000313" key="1">
    <source>
        <dbReference type="EMBL" id="KAJ8904157.1"/>
    </source>
</evidence>